<gene>
    <name evidence="3" type="ORF">PMIN01_05625</name>
</gene>
<evidence type="ECO:0000313" key="3">
    <source>
        <dbReference type="EMBL" id="KAF9735710.1"/>
    </source>
</evidence>
<feature type="region of interest" description="Disordered" evidence="1">
    <location>
        <begin position="119"/>
        <end position="150"/>
    </location>
</feature>
<organism evidence="3 4">
    <name type="scientific">Paraphaeosphaeria minitans</name>
    <dbReference type="NCBI Taxonomy" id="565426"/>
    <lineage>
        <taxon>Eukaryota</taxon>
        <taxon>Fungi</taxon>
        <taxon>Dikarya</taxon>
        <taxon>Ascomycota</taxon>
        <taxon>Pezizomycotina</taxon>
        <taxon>Dothideomycetes</taxon>
        <taxon>Pleosporomycetidae</taxon>
        <taxon>Pleosporales</taxon>
        <taxon>Massarineae</taxon>
        <taxon>Didymosphaeriaceae</taxon>
        <taxon>Paraphaeosphaeria</taxon>
    </lineage>
</organism>
<evidence type="ECO:0000256" key="2">
    <source>
        <dbReference type="SAM" id="Phobius"/>
    </source>
</evidence>
<name>A0A9P6GJV9_9PLEO</name>
<keyword evidence="2" id="KW-0812">Transmembrane</keyword>
<evidence type="ECO:0000256" key="1">
    <source>
        <dbReference type="SAM" id="MobiDB-lite"/>
    </source>
</evidence>
<reference evidence="3" key="1">
    <citation type="journal article" date="2020" name="Mol. Plant Microbe Interact.">
        <title>Genome Sequence of the Biocontrol Agent Coniothyrium minitans strain Conio (IMI 134523).</title>
        <authorList>
            <person name="Patel D."/>
            <person name="Shittu T.A."/>
            <person name="Baroncelli R."/>
            <person name="Muthumeenakshi S."/>
            <person name="Osborne T.H."/>
            <person name="Janganan T.K."/>
            <person name="Sreenivasaprasad S."/>
        </authorList>
    </citation>
    <scope>NUCLEOTIDE SEQUENCE</scope>
    <source>
        <strain evidence="3">Conio</strain>
    </source>
</reference>
<evidence type="ECO:0000313" key="4">
    <source>
        <dbReference type="Proteomes" id="UP000756921"/>
    </source>
</evidence>
<comment type="caution">
    <text evidence="3">The sequence shown here is derived from an EMBL/GenBank/DDBJ whole genome shotgun (WGS) entry which is preliminary data.</text>
</comment>
<dbReference type="EMBL" id="WJXW01000005">
    <property type="protein sequence ID" value="KAF9735710.1"/>
    <property type="molecule type" value="Genomic_DNA"/>
</dbReference>
<protein>
    <submittedName>
        <fullName evidence="3">Uncharacterized protein</fullName>
    </submittedName>
</protein>
<dbReference type="OrthoDB" id="3001700at2759"/>
<dbReference type="Proteomes" id="UP000756921">
    <property type="component" value="Unassembled WGS sequence"/>
</dbReference>
<sequence>MTTTKFFTVLTGIVGILALAVYLFGIPPEIKRKLERSALKTMGENKLSYMAKDQISKIPASEQENVKELKKGLGSAVGGLASNPLGEATGRAASQAWDSVEDFSKILLERVSTMAKEARDGAVKKAGQAKESGLAQKVKDTAEGYTTAQE</sequence>
<proteinExistence type="predicted"/>
<keyword evidence="4" id="KW-1185">Reference proteome</keyword>
<keyword evidence="2" id="KW-0472">Membrane</keyword>
<feature type="transmembrane region" description="Helical" evidence="2">
    <location>
        <begin position="6"/>
        <end position="26"/>
    </location>
</feature>
<keyword evidence="2" id="KW-1133">Transmembrane helix</keyword>
<accession>A0A9P6GJV9</accession>
<dbReference type="AlphaFoldDB" id="A0A9P6GJV9"/>